<dbReference type="GO" id="GO:0090694">
    <property type="term" value="C:Scc2-Scc4 cohesin loading complex"/>
    <property type="evidence" value="ECO:0007669"/>
    <property type="project" value="TreeGrafter"/>
</dbReference>
<dbReference type="CDD" id="cd23958">
    <property type="entry name" value="SCC2"/>
    <property type="match status" value="1"/>
</dbReference>
<dbReference type="InterPro" id="IPR033031">
    <property type="entry name" value="Scc2/Nipped-B"/>
</dbReference>
<dbReference type="InterPro" id="IPR011989">
    <property type="entry name" value="ARM-like"/>
</dbReference>
<dbReference type="PANTHER" id="PTHR21704:SF18">
    <property type="entry name" value="NIPPED-B-LIKE PROTEIN"/>
    <property type="match status" value="1"/>
</dbReference>
<dbReference type="SUPFAM" id="SSF48371">
    <property type="entry name" value="ARM repeat"/>
    <property type="match status" value="1"/>
</dbReference>
<sequence length="1808" mass="198890">MEGSKQTNGTAPHGDPSQQLPNTARKLRAPTVQEALPYTPLSSIVPFTPDVIPAPLALPTLTPAVLQSSADSANAKKLLHDLSSGATSAETASKRVQQTLKDVQKLLDPASLTQYKFKRLPPQPSNKANKDTTVPNPPLSSFAKMVLDNTKVSYRYLTPESEAESRNATNGTGVIPLPHSWNIKKQSSGHVAPSRPQTTPSSSQQRKVEAIIPQTLTPSQRAEFQRLADVSFDHARPMTTDQRQKGDAAVQNLQKLLSEVFDAEDAPTESDQQATPNPVFVVRDTGDGSVTILAPEVQARLDSSISKVITSGRFHDIQIDDLMHVQKICEVPVSTVQKLSLLVSSGWSESEEEDWVSRLGIAEVGLIASRTLMRTMSAGAHFKELQSEDFVSESLDVLKAVIERCVIPIIEEPPFAGEKIRGEKNQPPANPKFQAARDNQNALVSLINATSKSVRLLGDLVVKIDLDDASISRVEYLCKTLIFAENAISDKESAVGVQVFETLRRCAMDVLAKVFTKYTDQRQFIFDEILISLEKLPATKQSARQYRLTDAKPIQLVSALLMRLVQTSATKSTEALKLRSKAQNNEEDEADDASDEVSDEEESSDDESERKASPSKTRDADDDLPTIVRPLHEAARANAWYIVKVLTHRAANTSKTSDEPFRKLLDIFTDDFLNVLGLSDWPAAELLLRTLTMHMIQIVEGDKSTVPSRTLALELLGTMGSGILELQMATRAAIKAVDVKESPTARRLADLVTQFDAGQSDAAELISFDGPYRHVIHYLEARNTGEDAQLQTARGYYLMEWAFASISGREGSTDSDASETPRASKELQAKLKQMFAHPKWLEDQAGSFPLTTSEAQLASMIVTLRSPFCRAFDRIFKTLLNSMSSEQSRVKSRSMASVVALLEKDASILDRNQSVMGYIFRGATDPSSLVRESAMGLIDKCLALRPELDASVYRRVIERTRDAGVSVRKRALRMLKEMYMRNKTAEIRSPVSEAIISRIEDNEESVIELARATIEEIWFHPFYMLKLEGERAIQAKLAFASQAALFIQIVEDNERMLHVLEALVKRLLTVSKTADGNKRVCKTLVAVLFEGVVDSNEIPGSPGQDQILRSLTIFARASPDLFTTSQLERLEPYTQNLTNTDDLDVYRSVITILRNVMPHQPMMNTNTLKMLQTTLLTSVTKLQKPELREVAPCLWTIDNMLGDQGNPDRLPNFILSVMQKIYGMRGSDQTVVDDKTAATVAKLMRIACEFGNAYNFDSHLADFRKRCTWCTGDSVAGMLVETLCPFTSPKRALTLRVASLEAICTIAQAWPKQFLRVDVTNAFETVFKDRIPQLEEVLLTGLEGFFVAQEVPDGGEDAPVGSGVATGTERLGKTYVASDHDGASTSLAQRFLPHVLRIALASCDEAAFIAARLVVSINKQGLVHPKESAPVLVALETCPNKIVATEAFKEHKSQFQKHEALFEKEYMRAVQQTFEYQRDVIGDAAGYIGSPPTAKLHLTWEVLKTGKAQIRKKFLANLAQKLDLPLAKLDVAASGGSQPLAFVRFCLENMAFFEYDKVDDLLHLTASLEKIFAGTGSTLAQAIESEVLQLQVDAVVGASNIPYVNTSKPLSSSEPIPAPTLTPDRLLHLAMSSQLLCLIWETRSHLHKTWNLQKHLNKPKAQQTKDTQSKTASRASNAPYFAEAYFKRTKELLKPIDSAPAARQMCAAFVELISVDHEVKVASDDDAVDGDDSFAAGGGYATPSESTERGLSPSVPPSGGSKAGRKRKASGTPGGTPKKKGRPSFGKRRSGSGRFGEGDDEDEDGGWE</sequence>
<dbReference type="GO" id="GO:1990414">
    <property type="term" value="P:replication-born double-strand break repair via sister chromatid exchange"/>
    <property type="evidence" value="ECO:0007669"/>
    <property type="project" value="TreeGrafter"/>
</dbReference>
<feature type="compositionally biased region" description="Basic residues" evidence="2">
    <location>
        <begin position="1777"/>
        <end position="1791"/>
    </location>
</feature>
<feature type="region of interest" description="Disordered" evidence="2">
    <location>
        <begin position="1654"/>
        <end position="1675"/>
    </location>
</feature>
<feature type="region of interest" description="Disordered" evidence="2">
    <location>
        <begin position="1724"/>
        <end position="1808"/>
    </location>
</feature>
<feature type="compositionally biased region" description="Acidic residues" evidence="2">
    <location>
        <begin position="585"/>
        <end position="607"/>
    </location>
</feature>
<dbReference type="InterPro" id="IPR024986">
    <property type="entry name" value="Nipped-B_C"/>
</dbReference>
<proteinExistence type="inferred from homology"/>
<dbReference type="GO" id="GO:0071169">
    <property type="term" value="P:establishment of protein localization to chromatin"/>
    <property type="evidence" value="ECO:0007669"/>
    <property type="project" value="TreeGrafter"/>
</dbReference>
<dbReference type="Proteomes" id="UP000799767">
    <property type="component" value="Unassembled WGS sequence"/>
</dbReference>
<keyword evidence="1" id="KW-0677">Repeat</keyword>
<dbReference type="GO" id="GO:0140588">
    <property type="term" value="P:chromatin looping"/>
    <property type="evidence" value="ECO:0007669"/>
    <property type="project" value="InterPro"/>
</dbReference>
<feature type="compositionally biased region" description="Low complexity" evidence="2">
    <location>
        <begin position="193"/>
        <end position="205"/>
    </location>
</feature>
<dbReference type="GeneID" id="54470485"/>
<dbReference type="GO" id="GO:0034087">
    <property type="term" value="P:establishment of mitotic sister chromatid cohesion"/>
    <property type="evidence" value="ECO:0007669"/>
    <property type="project" value="TreeGrafter"/>
</dbReference>
<dbReference type="Pfam" id="PF12830">
    <property type="entry name" value="Nipped-B_C"/>
    <property type="match status" value="1"/>
</dbReference>
<protein>
    <recommendedName>
        <fullName evidence="1">Sister chromatid cohesion protein</fullName>
    </recommendedName>
</protein>
<comment type="similarity">
    <text evidence="1">Belongs to the SCC2/Nipped-B family.</text>
</comment>
<evidence type="ECO:0000259" key="3">
    <source>
        <dbReference type="Pfam" id="PF12830"/>
    </source>
</evidence>
<name>A0A6A6PUL3_9PEZI</name>
<feature type="compositionally biased region" description="Polar residues" evidence="2">
    <location>
        <begin position="125"/>
        <end position="134"/>
    </location>
</feature>
<dbReference type="GO" id="GO:0010468">
    <property type="term" value="P:regulation of gene expression"/>
    <property type="evidence" value="ECO:0007669"/>
    <property type="project" value="InterPro"/>
</dbReference>
<feature type="region of interest" description="Disordered" evidence="2">
    <location>
        <begin position="119"/>
        <end position="141"/>
    </location>
</feature>
<feature type="region of interest" description="Disordered" evidence="2">
    <location>
        <begin position="160"/>
        <end position="207"/>
    </location>
</feature>
<dbReference type="Gene3D" id="1.25.10.10">
    <property type="entry name" value="Leucine-rich Repeat Variant"/>
    <property type="match status" value="1"/>
</dbReference>
<evidence type="ECO:0000256" key="1">
    <source>
        <dbReference type="RuleBase" id="RU364107"/>
    </source>
</evidence>
<feature type="compositionally biased region" description="Low complexity" evidence="2">
    <location>
        <begin position="1750"/>
        <end position="1760"/>
    </location>
</feature>
<evidence type="ECO:0000313" key="4">
    <source>
        <dbReference type="EMBL" id="KAF2482917.1"/>
    </source>
</evidence>
<evidence type="ECO:0000313" key="5">
    <source>
        <dbReference type="Proteomes" id="UP000799767"/>
    </source>
</evidence>
<accession>A0A6A6PUL3</accession>
<dbReference type="GO" id="GO:0061775">
    <property type="term" value="F:cohesin loader activity"/>
    <property type="evidence" value="ECO:0007669"/>
    <property type="project" value="InterPro"/>
</dbReference>
<gene>
    <name evidence="4" type="ORF">BDY17DRAFT_138234</name>
</gene>
<dbReference type="EMBL" id="MU001635">
    <property type="protein sequence ID" value="KAF2482917.1"/>
    <property type="molecule type" value="Genomic_DNA"/>
</dbReference>
<reference evidence="4" key="1">
    <citation type="journal article" date="2020" name="Stud. Mycol.">
        <title>101 Dothideomycetes genomes: a test case for predicting lifestyles and emergence of pathogens.</title>
        <authorList>
            <person name="Haridas S."/>
            <person name="Albert R."/>
            <person name="Binder M."/>
            <person name="Bloem J."/>
            <person name="Labutti K."/>
            <person name="Salamov A."/>
            <person name="Andreopoulos B."/>
            <person name="Baker S."/>
            <person name="Barry K."/>
            <person name="Bills G."/>
            <person name="Bluhm B."/>
            <person name="Cannon C."/>
            <person name="Castanera R."/>
            <person name="Culley D."/>
            <person name="Daum C."/>
            <person name="Ezra D."/>
            <person name="Gonzalez J."/>
            <person name="Henrissat B."/>
            <person name="Kuo A."/>
            <person name="Liang C."/>
            <person name="Lipzen A."/>
            <person name="Lutzoni F."/>
            <person name="Magnuson J."/>
            <person name="Mondo S."/>
            <person name="Nolan M."/>
            <person name="Ohm R."/>
            <person name="Pangilinan J."/>
            <person name="Park H.-J."/>
            <person name="Ramirez L."/>
            <person name="Alfaro M."/>
            <person name="Sun H."/>
            <person name="Tritt A."/>
            <person name="Yoshinaga Y."/>
            <person name="Zwiers L.-H."/>
            <person name="Turgeon B."/>
            <person name="Goodwin S."/>
            <person name="Spatafora J."/>
            <person name="Crous P."/>
            <person name="Grigoriev I."/>
        </authorList>
    </citation>
    <scope>NUCLEOTIDE SEQUENCE</scope>
    <source>
        <strain evidence="4">CBS 113389</strain>
    </source>
</reference>
<keyword evidence="1" id="KW-0131">Cell cycle</keyword>
<evidence type="ECO:0000256" key="2">
    <source>
        <dbReference type="SAM" id="MobiDB-lite"/>
    </source>
</evidence>
<keyword evidence="5" id="KW-1185">Reference proteome</keyword>
<feature type="compositionally biased region" description="Basic and acidic residues" evidence="2">
    <location>
        <begin position="608"/>
        <end position="619"/>
    </location>
</feature>
<dbReference type="GO" id="GO:0003682">
    <property type="term" value="F:chromatin binding"/>
    <property type="evidence" value="ECO:0007669"/>
    <property type="project" value="TreeGrafter"/>
</dbReference>
<organism evidence="4 5">
    <name type="scientific">Neohortaea acidophila</name>
    <dbReference type="NCBI Taxonomy" id="245834"/>
    <lineage>
        <taxon>Eukaryota</taxon>
        <taxon>Fungi</taxon>
        <taxon>Dikarya</taxon>
        <taxon>Ascomycota</taxon>
        <taxon>Pezizomycotina</taxon>
        <taxon>Dothideomycetes</taxon>
        <taxon>Dothideomycetidae</taxon>
        <taxon>Mycosphaerellales</taxon>
        <taxon>Teratosphaeriaceae</taxon>
        <taxon>Neohortaea</taxon>
    </lineage>
</organism>
<feature type="domain" description="Sister chromatid cohesion C-terminal" evidence="3">
    <location>
        <begin position="1384"/>
        <end position="1571"/>
    </location>
</feature>
<feature type="region of interest" description="Disordered" evidence="2">
    <location>
        <begin position="575"/>
        <end position="625"/>
    </location>
</feature>
<dbReference type="InterPro" id="IPR016024">
    <property type="entry name" value="ARM-type_fold"/>
</dbReference>
<feature type="compositionally biased region" description="Polar residues" evidence="2">
    <location>
        <begin position="1"/>
        <end position="22"/>
    </location>
</feature>
<feature type="compositionally biased region" description="Acidic residues" evidence="2">
    <location>
        <begin position="1798"/>
        <end position="1808"/>
    </location>
</feature>
<dbReference type="PANTHER" id="PTHR21704">
    <property type="entry name" value="NIPPED-B-LIKE PROTEIN DELANGIN SCC2-RELATED"/>
    <property type="match status" value="1"/>
</dbReference>
<dbReference type="RefSeq" id="XP_033589487.1">
    <property type="nucleotide sequence ID" value="XM_033729483.1"/>
</dbReference>
<comment type="subcellular location">
    <subcellularLocation>
        <location evidence="1">Nucleus</location>
    </subcellularLocation>
</comment>
<keyword evidence="1" id="KW-0539">Nucleus</keyword>
<feature type="region of interest" description="Disordered" evidence="2">
    <location>
        <begin position="1"/>
        <end position="30"/>
    </location>
</feature>
<dbReference type="OrthoDB" id="418242at2759"/>